<name>A0AAU9ULM2_EUPED</name>
<sequence length="414" mass="48151">MVNIVISGLPKNVKIPKFINYLEKAVFRDVVDARLLHTMHVDGNVKNITLSMRSNDARRARRFLHGLLYQYAGKEYPLECWQNDTENSRQTRDRNDMDYPDSPTDKHYLNDVEPSENPSSLRRELEEIDLKIEIVKRQRILLEEENKLLMEQKKSEMLRKIGPNDYENLVKFEKVCGLKNSNDIAKVSPPSTTNAKKKNSNKLPSFNAPCKIIIKEMNQVLSDHVKPENRDMIMSLIYSAIRKRLILVLQGKSFMPAPDIVHLYRLKYPQNTDMKLLEELMDTVSQSFWPKKQSDNPNDNEGSNEVKTKNEETDVVIIKKDENEDTENNDDVQIITENDVEIVKVDSNDQNNDEKVETKQESENNKCEVETSVNEKTISSIENVEVVDMDNDFDEWVENDSKEEKEVENKELEL</sequence>
<keyword evidence="1" id="KW-0175">Coiled coil</keyword>
<gene>
    <name evidence="3" type="ORF">EEDITHA_LOCUS13903</name>
</gene>
<accession>A0AAU9ULM2</accession>
<feature type="coiled-coil region" evidence="1">
    <location>
        <begin position="125"/>
        <end position="152"/>
    </location>
</feature>
<proteinExistence type="predicted"/>
<feature type="region of interest" description="Disordered" evidence="2">
    <location>
        <begin position="85"/>
        <end position="121"/>
    </location>
</feature>
<feature type="compositionally biased region" description="Basic and acidic residues" evidence="2">
    <location>
        <begin position="304"/>
        <end position="322"/>
    </location>
</feature>
<reference evidence="3" key="1">
    <citation type="submission" date="2022-03" db="EMBL/GenBank/DDBJ databases">
        <authorList>
            <person name="Tunstrom K."/>
        </authorList>
    </citation>
    <scope>NUCLEOTIDE SEQUENCE</scope>
</reference>
<feature type="region of interest" description="Disordered" evidence="2">
    <location>
        <begin position="289"/>
        <end position="331"/>
    </location>
</feature>
<dbReference type="AlphaFoldDB" id="A0AAU9ULM2"/>
<evidence type="ECO:0000313" key="4">
    <source>
        <dbReference type="Proteomes" id="UP001153954"/>
    </source>
</evidence>
<feature type="compositionally biased region" description="Basic and acidic residues" evidence="2">
    <location>
        <begin position="86"/>
        <end position="110"/>
    </location>
</feature>
<evidence type="ECO:0000256" key="1">
    <source>
        <dbReference type="SAM" id="Coils"/>
    </source>
</evidence>
<keyword evidence="4" id="KW-1185">Reference proteome</keyword>
<evidence type="ECO:0000313" key="3">
    <source>
        <dbReference type="EMBL" id="CAH2098826.1"/>
    </source>
</evidence>
<comment type="caution">
    <text evidence="3">The sequence shown here is derived from an EMBL/GenBank/DDBJ whole genome shotgun (WGS) entry which is preliminary data.</text>
</comment>
<feature type="region of interest" description="Disordered" evidence="2">
    <location>
        <begin position="344"/>
        <end position="374"/>
    </location>
</feature>
<dbReference type="EMBL" id="CAKOGL010000020">
    <property type="protein sequence ID" value="CAH2098826.1"/>
    <property type="molecule type" value="Genomic_DNA"/>
</dbReference>
<feature type="compositionally biased region" description="Basic and acidic residues" evidence="2">
    <location>
        <begin position="344"/>
        <end position="369"/>
    </location>
</feature>
<organism evidence="3 4">
    <name type="scientific">Euphydryas editha</name>
    <name type="common">Edith's checkerspot</name>
    <dbReference type="NCBI Taxonomy" id="104508"/>
    <lineage>
        <taxon>Eukaryota</taxon>
        <taxon>Metazoa</taxon>
        <taxon>Ecdysozoa</taxon>
        <taxon>Arthropoda</taxon>
        <taxon>Hexapoda</taxon>
        <taxon>Insecta</taxon>
        <taxon>Pterygota</taxon>
        <taxon>Neoptera</taxon>
        <taxon>Endopterygota</taxon>
        <taxon>Lepidoptera</taxon>
        <taxon>Glossata</taxon>
        <taxon>Ditrysia</taxon>
        <taxon>Papilionoidea</taxon>
        <taxon>Nymphalidae</taxon>
        <taxon>Nymphalinae</taxon>
        <taxon>Euphydryas</taxon>
    </lineage>
</organism>
<dbReference type="Proteomes" id="UP001153954">
    <property type="component" value="Unassembled WGS sequence"/>
</dbReference>
<evidence type="ECO:0000256" key="2">
    <source>
        <dbReference type="SAM" id="MobiDB-lite"/>
    </source>
</evidence>
<protein>
    <submittedName>
        <fullName evidence="3">Uncharacterized protein</fullName>
    </submittedName>
</protein>